<keyword evidence="2" id="KW-1185">Reference proteome</keyword>
<protein>
    <submittedName>
        <fullName evidence="1">Uncharacterized protein</fullName>
    </submittedName>
</protein>
<reference evidence="1" key="1">
    <citation type="journal article" date="2014" name="Int. J. Syst. Evol. Microbiol.">
        <title>Complete genome sequence of Corynebacterium casei LMG S-19264T (=DSM 44701T), isolated from a smear-ripened cheese.</title>
        <authorList>
            <consortium name="US DOE Joint Genome Institute (JGI-PGF)"/>
            <person name="Walter F."/>
            <person name="Albersmeier A."/>
            <person name="Kalinowski J."/>
            <person name="Ruckert C."/>
        </authorList>
    </citation>
    <scope>NUCLEOTIDE SEQUENCE</scope>
    <source>
        <strain evidence="1">VKM Ac-1401</strain>
    </source>
</reference>
<comment type="caution">
    <text evidence="1">The sequence shown here is derived from an EMBL/GenBank/DDBJ whole genome shotgun (WGS) entry which is preliminary data.</text>
</comment>
<gene>
    <name evidence="1" type="ORF">GCM10017584_30020</name>
</gene>
<reference evidence="1" key="2">
    <citation type="submission" date="2023-01" db="EMBL/GenBank/DDBJ databases">
        <authorList>
            <person name="Sun Q."/>
            <person name="Evtushenko L."/>
        </authorList>
    </citation>
    <scope>NUCLEOTIDE SEQUENCE</scope>
    <source>
        <strain evidence="1">VKM Ac-1401</strain>
    </source>
</reference>
<sequence length="92" mass="9524">MIATLRSSDDALSGVLIVTFGVAPNAPETVTAFDASPSFTLMHAVDAADADGDDDAVGLPELHAARPATTRPAARMERVLRTVDTFVIGGMP</sequence>
<dbReference type="EMBL" id="BSEN01000015">
    <property type="protein sequence ID" value="GLJ77428.1"/>
    <property type="molecule type" value="Genomic_DNA"/>
</dbReference>
<evidence type="ECO:0000313" key="1">
    <source>
        <dbReference type="EMBL" id="GLJ77428.1"/>
    </source>
</evidence>
<accession>A0A9W6M0J2</accession>
<evidence type="ECO:0000313" key="2">
    <source>
        <dbReference type="Proteomes" id="UP001142372"/>
    </source>
</evidence>
<organism evidence="1 2">
    <name type="scientific">Leifsonia poae</name>
    <dbReference type="NCBI Taxonomy" id="110933"/>
    <lineage>
        <taxon>Bacteria</taxon>
        <taxon>Bacillati</taxon>
        <taxon>Actinomycetota</taxon>
        <taxon>Actinomycetes</taxon>
        <taxon>Micrococcales</taxon>
        <taxon>Microbacteriaceae</taxon>
        <taxon>Leifsonia</taxon>
    </lineage>
</organism>
<dbReference type="Proteomes" id="UP001142372">
    <property type="component" value="Unassembled WGS sequence"/>
</dbReference>
<proteinExistence type="predicted"/>
<dbReference type="AlphaFoldDB" id="A0A9W6M0J2"/>
<name>A0A9W6M0J2_9MICO</name>